<evidence type="ECO:0000259" key="1">
    <source>
        <dbReference type="Pfam" id="PF04775"/>
    </source>
</evidence>
<dbReference type="Proteomes" id="UP001519460">
    <property type="component" value="Unassembled WGS sequence"/>
</dbReference>
<feature type="domain" description="BAAT/Acyl-CoA thioester hydrolase C-terminal" evidence="2">
    <location>
        <begin position="278"/>
        <end position="442"/>
    </location>
</feature>
<accession>A0ABD0JRL9</accession>
<dbReference type="InterPro" id="IPR006862">
    <property type="entry name" value="Thio_Ohase/aa_AcTrfase"/>
</dbReference>
<feature type="domain" description="BAAT/Acyl-CoA thioester hydrolase C-terminal" evidence="2">
    <location>
        <begin position="691"/>
        <end position="892"/>
    </location>
</feature>
<gene>
    <name evidence="3" type="ORF">BaRGS_00031307</name>
</gene>
<evidence type="ECO:0000313" key="3">
    <source>
        <dbReference type="EMBL" id="KAK7477483.1"/>
    </source>
</evidence>
<dbReference type="AlphaFoldDB" id="A0ABD0JRL9"/>
<dbReference type="Pfam" id="PF08840">
    <property type="entry name" value="BAAT_C"/>
    <property type="match status" value="2"/>
</dbReference>
<protein>
    <submittedName>
        <fullName evidence="3">Uncharacterized protein</fullName>
    </submittedName>
</protein>
<sequence length="894" mass="99543">MCFCTRRPSPKSKAWRNFDSSKCVYLLRAIPYVTEKWGHQSILREILRRSAQLQPCQALSTPRGEVIQVNPKISLFDQRVHITVQGLPQNAKVTLHASTDSEWRRAPVKFVSCSHFVTGQGGEVDLHNDASLGGSYTGVDPMGLFSSMQPSPAGPRNIRMVLKNVDNPCLYTLSVYSGHLTLSDLHTSHMTHPPLSVTTIPRLAKALDVRRVPVREGRVRGTLFLPPGEGPHQGVIDMFGFAGGLMEFRAAMLASHGFAALSLAFFGYEDLPAGVGGVEFDYFQEAAQWLSSHPNVKNGGVGVVAVSGGAAFASLMAWKCPEVVASVHINGPPFYIFRDLYRKGKLFRKGVRLDRSLTPYTDEGLSTKPGYLYKLEDFIPVWESSTRVLLLISGDDEQIQPEFGDMLYDMYPEDKRHLIEVVHYPGAGHLLEPPYTPYCRHCHNPPFATSRLRHLHHILQRSVQLQPCQTFSTLTSVPDLIQVTPRVSLFDEKVHIRVQGLPSNAKVTLSAATQQEWRREPVLFASCSHHVATETGEVDLNTNRSLGGSYTGVDPMGLFWSIQPSPKNVRMVLKDVEKPVIYTLSVYSGHVDLADLRSASSEGKCTPLASTTIQRYVKAVDVKRIPIKEGSVRGTLFLPPGEGPHQGVIDMFGLAGGLMETRGAMLASRGFATLCLPFFRFDDLPQDLSEVQFDYFEEAAGWLSSHRAVRDGGIGVVGTSGGALFALFMAWKCPEVTAVVRINGPPFVGFHSVYWKGELLAKGNPLDITKFWQDGEGVDIKDGFVYKLEDFVPVWETSTRLLTLISDDDGQMKPELGALQYDMYPEDKRHLIEVVHYPGAGHLLEPPYTPHCRYCYNPTFNTDLQWGGYVKEHAEAQEDSWKRILHFFRTNLPQ</sequence>
<evidence type="ECO:0000259" key="2">
    <source>
        <dbReference type="Pfam" id="PF08840"/>
    </source>
</evidence>
<dbReference type="Gene3D" id="3.40.50.1820">
    <property type="entry name" value="alpha/beta hydrolase"/>
    <property type="match status" value="2"/>
</dbReference>
<dbReference type="Gene3D" id="2.60.40.2240">
    <property type="entry name" value="Acyl-CoA thioester hydrolase/BAAT N-terminal domain"/>
    <property type="match status" value="2"/>
</dbReference>
<feature type="domain" description="Acyl-CoA thioester hydrolase/bile acid-CoA amino acid N-acetyltransferase" evidence="1">
    <location>
        <begin position="77"/>
        <end position="216"/>
    </location>
</feature>
<dbReference type="PANTHER" id="PTHR10824">
    <property type="entry name" value="ACYL-COENZYME A THIOESTERASE-RELATED"/>
    <property type="match status" value="1"/>
</dbReference>
<dbReference type="PANTHER" id="PTHR10824:SF4">
    <property type="entry name" value="ACYL-COENZYME A THIOESTERASE 1-LIKE"/>
    <property type="match status" value="1"/>
</dbReference>
<comment type="caution">
    <text evidence="3">The sequence shown here is derived from an EMBL/GenBank/DDBJ whole genome shotgun (WGS) entry which is preliminary data.</text>
</comment>
<dbReference type="InterPro" id="IPR014940">
    <property type="entry name" value="BAAT_C"/>
</dbReference>
<reference evidence="3 4" key="1">
    <citation type="journal article" date="2023" name="Sci. Data">
        <title>Genome assembly of the Korean intertidal mud-creeper Batillaria attramentaria.</title>
        <authorList>
            <person name="Patra A.K."/>
            <person name="Ho P.T."/>
            <person name="Jun S."/>
            <person name="Lee S.J."/>
            <person name="Kim Y."/>
            <person name="Won Y.J."/>
        </authorList>
    </citation>
    <scope>NUCLEOTIDE SEQUENCE [LARGE SCALE GENOMIC DNA]</scope>
    <source>
        <strain evidence="3">Wonlab-2016</strain>
    </source>
</reference>
<feature type="domain" description="Acyl-CoA thioester hydrolase/bile acid-CoA amino acid N-acetyltransferase" evidence="1">
    <location>
        <begin position="491"/>
        <end position="629"/>
    </location>
</feature>
<dbReference type="EMBL" id="JACVVK020000349">
    <property type="protein sequence ID" value="KAK7477483.1"/>
    <property type="molecule type" value="Genomic_DNA"/>
</dbReference>
<organism evidence="3 4">
    <name type="scientific">Batillaria attramentaria</name>
    <dbReference type="NCBI Taxonomy" id="370345"/>
    <lineage>
        <taxon>Eukaryota</taxon>
        <taxon>Metazoa</taxon>
        <taxon>Spiralia</taxon>
        <taxon>Lophotrochozoa</taxon>
        <taxon>Mollusca</taxon>
        <taxon>Gastropoda</taxon>
        <taxon>Caenogastropoda</taxon>
        <taxon>Sorbeoconcha</taxon>
        <taxon>Cerithioidea</taxon>
        <taxon>Batillariidae</taxon>
        <taxon>Batillaria</taxon>
    </lineage>
</organism>
<dbReference type="Pfam" id="PF04775">
    <property type="entry name" value="Bile_Hydr_Trans"/>
    <property type="match status" value="2"/>
</dbReference>
<dbReference type="InterPro" id="IPR029058">
    <property type="entry name" value="AB_hydrolase_fold"/>
</dbReference>
<evidence type="ECO:0000313" key="4">
    <source>
        <dbReference type="Proteomes" id="UP001519460"/>
    </source>
</evidence>
<dbReference type="FunFam" id="3.40.50.1820:FF:000024">
    <property type="entry name" value="acyl-coenzyme A thioesterase 4"/>
    <property type="match status" value="2"/>
</dbReference>
<dbReference type="InterPro" id="IPR042490">
    <property type="entry name" value="Thio_Ohase/BAAT_N"/>
</dbReference>
<name>A0ABD0JRL9_9CAEN</name>
<proteinExistence type="predicted"/>
<dbReference type="SUPFAM" id="SSF53474">
    <property type="entry name" value="alpha/beta-Hydrolases"/>
    <property type="match status" value="2"/>
</dbReference>
<keyword evidence="4" id="KW-1185">Reference proteome</keyword>